<evidence type="ECO:0000313" key="2">
    <source>
        <dbReference type="Proteomes" id="UP000189857"/>
    </source>
</evidence>
<proteinExistence type="predicted"/>
<organism evidence="1 2">
    <name type="scientific">Eubacterium ruminantium</name>
    <dbReference type="NCBI Taxonomy" id="42322"/>
    <lineage>
        <taxon>Bacteria</taxon>
        <taxon>Bacillati</taxon>
        <taxon>Bacillota</taxon>
        <taxon>Clostridia</taxon>
        <taxon>Eubacteriales</taxon>
        <taxon>Eubacteriaceae</taxon>
        <taxon>Eubacterium</taxon>
    </lineage>
</organism>
<dbReference type="AlphaFoldDB" id="A0A1T4QMQ7"/>
<evidence type="ECO:0000313" key="1">
    <source>
        <dbReference type="EMBL" id="SKA05042.1"/>
    </source>
</evidence>
<dbReference type="EMBL" id="FUXA01000023">
    <property type="protein sequence ID" value="SKA05042.1"/>
    <property type="molecule type" value="Genomic_DNA"/>
</dbReference>
<name>A0A1T4QMQ7_9FIRM</name>
<sequence>MLLHKDREQFIAIVNAVSNELSIPIPIVEKDYYVTMILKQLSLNAISIHLQ</sequence>
<protein>
    <recommendedName>
        <fullName evidence="3">PRD domain-containing protein</fullName>
    </recommendedName>
</protein>
<accession>A0A1T4QMQ7</accession>
<keyword evidence="2" id="KW-1185">Reference proteome</keyword>
<gene>
    <name evidence="1" type="ORF">SAMN02745110_02452</name>
</gene>
<evidence type="ECO:0008006" key="3">
    <source>
        <dbReference type="Google" id="ProtNLM"/>
    </source>
</evidence>
<reference evidence="1 2" key="1">
    <citation type="submission" date="2017-02" db="EMBL/GenBank/DDBJ databases">
        <authorList>
            <person name="Peterson S.W."/>
        </authorList>
    </citation>
    <scope>NUCLEOTIDE SEQUENCE [LARGE SCALE GENOMIC DNA]</scope>
    <source>
        <strain evidence="1 2">ATCC 17233</strain>
    </source>
</reference>
<dbReference type="Proteomes" id="UP000189857">
    <property type="component" value="Unassembled WGS sequence"/>
</dbReference>